<sequence length="178" mass="18273">MVNKASFTPEEWSRLVASPVVASMAITAADPGGLWSLLQESMSSGWALVEAKQSAQTAPLVKAVVEDITNSETRDAVRSSFQAQFKGSQFADVKRKAIDELRAVSGLLDTKAPEEAAAFKAWLLSVAQKSAEAGKEGGFLGFGGVAVSEAEQATLAEISSALGASAAPGAGTAQSPSV</sequence>
<comment type="caution">
    <text evidence="1">The sequence shown here is derived from an EMBL/GenBank/DDBJ whole genome shotgun (WGS) entry which is preliminary data.</text>
</comment>
<keyword evidence="2" id="KW-1185">Reference proteome</keyword>
<organism evidence="1 2">
    <name type="scientific">Microvirga aerilata</name>
    <dbReference type="NCBI Taxonomy" id="670292"/>
    <lineage>
        <taxon>Bacteria</taxon>
        <taxon>Pseudomonadati</taxon>
        <taxon>Pseudomonadota</taxon>
        <taxon>Alphaproteobacteria</taxon>
        <taxon>Hyphomicrobiales</taxon>
        <taxon>Methylobacteriaceae</taxon>
        <taxon>Microvirga</taxon>
    </lineage>
</organism>
<evidence type="ECO:0000313" key="1">
    <source>
        <dbReference type="EMBL" id="MBL0405476.1"/>
    </source>
</evidence>
<proteinExistence type="predicted"/>
<protein>
    <submittedName>
        <fullName evidence="1">Uncharacterized protein</fullName>
    </submittedName>
</protein>
<accession>A0A936Z9K4</accession>
<evidence type="ECO:0000313" key="2">
    <source>
        <dbReference type="Proteomes" id="UP000605848"/>
    </source>
</evidence>
<name>A0A936Z9K4_9HYPH</name>
<gene>
    <name evidence="1" type="ORF">JKG68_16015</name>
</gene>
<dbReference type="Proteomes" id="UP000605848">
    <property type="component" value="Unassembled WGS sequence"/>
</dbReference>
<dbReference type="EMBL" id="JAEQMY010000022">
    <property type="protein sequence ID" value="MBL0405476.1"/>
    <property type="molecule type" value="Genomic_DNA"/>
</dbReference>
<dbReference type="AlphaFoldDB" id="A0A936Z9K4"/>
<dbReference type="RefSeq" id="WP_202061360.1">
    <property type="nucleotide sequence ID" value="NZ_JAEQMY010000022.1"/>
</dbReference>
<reference evidence="1" key="1">
    <citation type="submission" date="2021-01" db="EMBL/GenBank/DDBJ databases">
        <title>Microvirga sp.</title>
        <authorList>
            <person name="Kim M.K."/>
        </authorList>
    </citation>
    <scope>NUCLEOTIDE SEQUENCE</scope>
    <source>
        <strain evidence="1">5420S-16</strain>
    </source>
</reference>